<dbReference type="InterPro" id="IPR029018">
    <property type="entry name" value="Hex-like_dom2"/>
</dbReference>
<dbReference type="CDD" id="cd06563">
    <property type="entry name" value="GH20_chitobiase-like"/>
    <property type="match status" value="1"/>
</dbReference>
<dbReference type="PANTHER" id="PTHR22600:SF57">
    <property type="entry name" value="BETA-N-ACETYLHEXOSAMINIDASE"/>
    <property type="match status" value="1"/>
</dbReference>
<sequence>MTLARSAAVALVSAIALVAAVPALAGPVALTPMPAKLATAEGSFALTAKTRIFVAKGDVEALGVAVQLSDLLGRARGLTPAIVEGPPPAGEAGIVLARGGPAGEAYALQAGPTGVTITAAKRAGLFYGAMTLWQLATQEAGRGPADLPGVSIEDAPRFGWRGLMVDSARHFQSIETLEGIIDAMAAHKLNTFHWHLTDDQGWRLEIKKYPKLTEVGAWRTPAGAAGRDPATGKAIRYGGFYTQDEVRDLVAYAAARNVTIVPEIEMPGHALAPIVAYPKLGVNPNPPAIDRNNWGIFPWLYNLDDDTFAFLNDVLDEVMELFPSDYIHVGGDEAVKTQWKASPKIQAQMKALGLADEHAAQSYFIQRVGKHLSARGRRLIGWDEILEGGLAPNATVMSWRGLDGAIAAAKQGHDTVLSPWPLMYLDNRQSPSPDEPPGRGRVVSLKDVYDFDPAPKAMTEDERKHVIGLQANAWTEHMRTDERLERMIFPRLVAVAERGWSPQTVTDWADFNRRMPAEFARLDTLGVAYDAVPFEPQATVSPGEDGKVEVALASSLAIGEIRYAVGGAEPTMASSLYDKPLALAATDKLRARTFVDGRPLGRIRDLSASPDTLLTRTGHQLKACSDKLTLLLEDDAPVQGDRAVFHIDIMNPCWIWEGADLSRGATLTARIGQVPFNFQIGEEKSKIPLRKPSTAEGELEVLLGCEGERIAAIPLGKAAREPALSTVSGKIPARPGRHDLCLMFTARSVDPTFAIDRVTLKPN</sequence>
<feature type="domain" description="Glycoside hydrolase family 20 catalytic" evidence="10">
    <location>
        <begin position="158"/>
        <end position="502"/>
    </location>
</feature>
<evidence type="ECO:0000313" key="13">
    <source>
        <dbReference type="EMBL" id="ALL12268.1"/>
    </source>
</evidence>
<dbReference type="EC" id="3.2.1.52" evidence="3"/>
<dbReference type="InterPro" id="IPR025705">
    <property type="entry name" value="Beta_hexosaminidase_sua/sub"/>
</dbReference>
<evidence type="ECO:0000256" key="6">
    <source>
        <dbReference type="ARBA" id="ARBA00030512"/>
    </source>
</evidence>
<dbReference type="GO" id="GO:0030203">
    <property type="term" value="P:glycosaminoglycan metabolic process"/>
    <property type="evidence" value="ECO:0007669"/>
    <property type="project" value="TreeGrafter"/>
</dbReference>
<dbReference type="KEGG" id="chq:AQ619_02200"/>
<dbReference type="PANTHER" id="PTHR22600">
    <property type="entry name" value="BETA-HEXOSAMINIDASE"/>
    <property type="match status" value="1"/>
</dbReference>
<evidence type="ECO:0000256" key="4">
    <source>
        <dbReference type="ARBA" id="ARBA00022801"/>
    </source>
</evidence>
<evidence type="ECO:0000256" key="3">
    <source>
        <dbReference type="ARBA" id="ARBA00012663"/>
    </source>
</evidence>
<evidence type="ECO:0000313" key="14">
    <source>
        <dbReference type="Proteomes" id="UP000056905"/>
    </source>
</evidence>
<dbReference type="InterPro" id="IPR015883">
    <property type="entry name" value="Glyco_hydro_20_cat"/>
</dbReference>
<evidence type="ECO:0000259" key="12">
    <source>
        <dbReference type="Pfam" id="PF13290"/>
    </source>
</evidence>
<reference evidence="13 14" key="1">
    <citation type="submission" date="2015-10" db="EMBL/GenBank/DDBJ databases">
        <title>Conservation of the essential genome among Caulobacter and Brevundimonas species.</title>
        <authorList>
            <person name="Scott D."/>
            <person name="Ely B."/>
        </authorList>
    </citation>
    <scope>NUCLEOTIDE SEQUENCE [LARGE SCALE GENOMIC DNA]</scope>
    <source>
        <strain evidence="13 14">CB4</strain>
    </source>
</reference>
<dbReference type="EMBL" id="CP013002">
    <property type="protein sequence ID" value="ALL12268.1"/>
    <property type="molecule type" value="Genomic_DNA"/>
</dbReference>
<evidence type="ECO:0000256" key="9">
    <source>
        <dbReference type="SAM" id="SignalP"/>
    </source>
</evidence>
<evidence type="ECO:0000259" key="10">
    <source>
        <dbReference type="Pfam" id="PF00728"/>
    </source>
</evidence>
<proteinExistence type="inferred from homology"/>
<dbReference type="Proteomes" id="UP000056905">
    <property type="component" value="Chromosome"/>
</dbReference>
<evidence type="ECO:0000256" key="8">
    <source>
        <dbReference type="PIRSR" id="PIRSR625705-1"/>
    </source>
</evidence>
<dbReference type="GO" id="GO:0005975">
    <property type="term" value="P:carbohydrate metabolic process"/>
    <property type="evidence" value="ECO:0007669"/>
    <property type="project" value="InterPro"/>
</dbReference>
<feature type="signal peptide" evidence="9">
    <location>
        <begin position="1"/>
        <end position="25"/>
    </location>
</feature>
<feature type="chain" id="PRO_5006052475" description="beta-N-acetylhexosaminidase" evidence="9">
    <location>
        <begin position="26"/>
        <end position="763"/>
    </location>
</feature>
<dbReference type="OrthoDB" id="9763537at2"/>
<dbReference type="RefSeq" id="WP_062143646.1">
    <property type="nucleotide sequence ID" value="NZ_CP013002.1"/>
</dbReference>
<dbReference type="Gene3D" id="3.20.20.80">
    <property type="entry name" value="Glycosidases"/>
    <property type="match status" value="1"/>
</dbReference>
<dbReference type="AlphaFoldDB" id="A0A0P0NWS4"/>
<dbReference type="InterPro" id="IPR059177">
    <property type="entry name" value="GH29D-like_dom"/>
</dbReference>
<feature type="domain" description="Beta-hexosaminidase bacterial type N-terminal" evidence="11">
    <location>
        <begin position="29"/>
        <end position="155"/>
    </location>
</feature>
<dbReference type="SUPFAM" id="SSF51445">
    <property type="entry name" value="(Trans)glycosidases"/>
    <property type="match status" value="1"/>
</dbReference>
<dbReference type="InterPro" id="IPR015882">
    <property type="entry name" value="HEX_bac_N"/>
</dbReference>
<name>A0A0P0NWS4_9CAUL</name>
<keyword evidence="4" id="KW-0378">Hydrolase</keyword>
<dbReference type="Pfam" id="PF02838">
    <property type="entry name" value="Glyco_hydro_20b"/>
    <property type="match status" value="1"/>
</dbReference>
<dbReference type="GO" id="GO:0016020">
    <property type="term" value="C:membrane"/>
    <property type="evidence" value="ECO:0007669"/>
    <property type="project" value="TreeGrafter"/>
</dbReference>
<dbReference type="Pfam" id="PF00728">
    <property type="entry name" value="Glyco_hydro_20"/>
    <property type="match status" value="1"/>
</dbReference>
<dbReference type="STRING" id="69395.AQ619_02200"/>
<keyword evidence="5" id="KW-0326">Glycosidase</keyword>
<evidence type="ECO:0000256" key="5">
    <source>
        <dbReference type="ARBA" id="ARBA00023295"/>
    </source>
</evidence>
<comment type="catalytic activity">
    <reaction evidence="1">
        <text>Hydrolysis of terminal non-reducing N-acetyl-D-hexosamine residues in N-acetyl-beta-D-hexosaminides.</text>
        <dbReference type="EC" id="3.2.1.52"/>
    </reaction>
</comment>
<dbReference type="GO" id="GO:0004563">
    <property type="term" value="F:beta-N-acetylhexosaminidase activity"/>
    <property type="evidence" value="ECO:0007669"/>
    <property type="project" value="UniProtKB-EC"/>
</dbReference>
<dbReference type="Pfam" id="PF13290">
    <property type="entry name" value="CHB_HEX_C_1"/>
    <property type="match status" value="1"/>
</dbReference>
<keyword evidence="14" id="KW-1185">Reference proteome</keyword>
<dbReference type="PRINTS" id="PR00738">
    <property type="entry name" value="GLHYDRLASE20"/>
</dbReference>
<organism evidence="13 14">
    <name type="scientific">Caulobacter henricii</name>
    <dbReference type="NCBI Taxonomy" id="69395"/>
    <lineage>
        <taxon>Bacteria</taxon>
        <taxon>Pseudomonadati</taxon>
        <taxon>Pseudomonadota</taxon>
        <taxon>Alphaproteobacteria</taxon>
        <taxon>Caulobacterales</taxon>
        <taxon>Caulobacteraceae</taxon>
        <taxon>Caulobacter</taxon>
    </lineage>
</organism>
<feature type="active site" description="Proton donor" evidence="8">
    <location>
        <position position="333"/>
    </location>
</feature>
<protein>
    <recommendedName>
        <fullName evidence="3">beta-N-acetylhexosaminidase</fullName>
        <ecNumber evidence="3">3.2.1.52</ecNumber>
    </recommendedName>
    <alternativeName>
        <fullName evidence="6">Beta-N-acetylhexosaminidase</fullName>
    </alternativeName>
    <alternativeName>
        <fullName evidence="7">N-acetyl-beta-glucosaminidase</fullName>
    </alternativeName>
</protein>
<evidence type="ECO:0000256" key="1">
    <source>
        <dbReference type="ARBA" id="ARBA00001231"/>
    </source>
</evidence>
<dbReference type="Gene3D" id="3.30.379.10">
    <property type="entry name" value="Chitobiase/beta-hexosaminidase domain 2-like"/>
    <property type="match status" value="1"/>
</dbReference>
<dbReference type="SUPFAM" id="SSF55545">
    <property type="entry name" value="beta-N-acetylhexosaminidase-like domain"/>
    <property type="match status" value="1"/>
</dbReference>
<gene>
    <name evidence="13" type="ORF">AQ619_02200</name>
</gene>
<dbReference type="InterPro" id="IPR017853">
    <property type="entry name" value="GH"/>
</dbReference>
<evidence type="ECO:0000256" key="2">
    <source>
        <dbReference type="ARBA" id="ARBA00006285"/>
    </source>
</evidence>
<accession>A0A0P0NWS4</accession>
<evidence type="ECO:0000256" key="7">
    <source>
        <dbReference type="ARBA" id="ARBA00033000"/>
    </source>
</evidence>
<comment type="similarity">
    <text evidence="2">Belongs to the glycosyl hydrolase 20 family.</text>
</comment>
<feature type="domain" description="GH29D-like beta-sandwich" evidence="12">
    <location>
        <begin position="547"/>
        <end position="598"/>
    </location>
</feature>
<keyword evidence="9" id="KW-0732">Signal</keyword>
<evidence type="ECO:0000259" key="11">
    <source>
        <dbReference type="Pfam" id="PF02838"/>
    </source>
</evidence>